<reference evidence="6 7" key="1">
    <citation type="journal article" date="2018" name="Mol. Biol. Evol.">
        <title>Broad Genomic Sampling Reveals a Smut Pathogenic Ancestry of the Fungal Clade Ustilaginomycotina.</title>
        <authorList>
            <person name="Kijpornyongpan T."/>
            <person name="Mondo S.J."/>
            <person name="Barry K."/>
            <person name="Sandor L."/>
            <person name="Lee J."/>
            <person name="Lipzen A."/>
            <person name="Pangilinan J."/>
            <person name="LaButti K."/>
            <person name="Hainaut M."/>
            <person name="Henrissat B."/>
            <person name="Grigoriev I.V."/>
            <person name="Spatafora J.W."/>
            <person name="Aime M.C."/>
        </authorList>
    </citation>
    <scope>NUCLEOTIDE SEQUENCE [LARGE SCALE GENOMIC DNA]</scope>
    <source>
        <strain evidence="6 7">MCA 4718</strain>
    </source>
</reference>
<dbReference type="STRING" id="1684307.A0A316UBN2"/>
<dbReference type="AlphaFoldDB" id="A0A316UBN2"/>
<dbReference type="GO" id="GO:0005634">
    <property type="term" value="C:nucleus"/>
    <property type="evidence" value="ECO:0007669"/>
    <property type="project" value="TreeGrafter"/>
</dbReference>
<feature type="compositionally biased region" description="Acidic residues" evidence="4">
    <location>
        <begin position="60"/>
        <end position="70"/>
    </location>
</feature>
<evidence type="ECO:0000313" key="7">
    <source>
        <dbReference type="Proteomes" id="UP000245942"/>
    </source>
</evidence>
<dbReference type="PANTHER" id="PTHR13475">
    <property type="entry name" value="NEUGRIN"/>
    <property type="match status" value="1"/>
</dbReference>
<feature type="compositionally biased region" description="Low complexity" evidence="4">
    <location>
        <begin position="77"/>
        <end position="91"/>
    </location>
</feature>
<evidence type="ECO:0000313" key="6">
    <source>
        <dbReference type="EMBL" id="PWN21861.1"/>
    </source>
</evidence>
<dbReference type="EMBL" id="KZ819324">
    <property type="protein sequence ID" value="PWN21861.1"/>
    <property type="molecule type" value="Genomic_DNA"/>
</dbReference>
<keyword evidence="5" id="KW-1133">Transmembrane helix</keyword>
<feature type="compositionally biased region" description="Acidic residues" evidence="4">
    <location>
        <begin position="402"/>
        <end position="416"/>
    </location>
</feature>
<comment type="function">
    <text evidence="1">Required for respiratory activity and maintenance and expression of the mitochondrial genome.</text>
</comment>
<dbReference type="Gene3D" id="3.30.460.10">
    <property type="entry name" value="Beta Polymerase, domain 2"/>
    <property type="match status" value="1"/>
</dbReference>
<evidence type="ECO:0000256" key="2">
    <source>
        <dbReference type="ARBA" id="ARBA00010895"/>
    </source>
</evidence>
<dbReference type="InterPro" id="IPR043519">
    <property type="entry name" value="NT_sf"/>
</dbReference>
<dbReference type="OrthoDB" id="5578174at2759"/>
<evidence type="ECO:0000256" key="1">
    <source>
        <dbReference type="ARBA" id="ARBA00003548"/>
    </source>
</evidence>
<evidence type="ECO:0000256" key="4">
    <source>
        <dbReference type="SAM" id="MobiDB-lite"/>
    </source>
</evidence>
<gene>
    <name evidence="6" type="ORF">BCV69DRAFT_276612</name>
</gene>
<feature type="transmembrane region" description="Helical" evidence="5">
    <location>
        <begin position="21"/>
        <end position="44"/>
    </location>
</feature>
<feature type="region of interest" description="Disordered" evidence="4">
    <location>
        <begin position="249"/>
        <end position="293"/>
    </location>
</feature>
<sequence length="527" mass="56972">MLLVRGKGKLRIDLEADPCSSSFFLPLGCTGPYVSLFGLVVLVFQGCFANVTRSRREIAPEEVEGEDLEEASYAPVSNDSVSHAGSSASRSQTDSLPWFLQENIIEIDPPVASASASASASRPPPSVPLEDPTALALPDNLPATLRLLHTHLTKGSSSGLLHKPSFTDLEDGETPPSPVVFVHAAPLQDGLSWCDWITIVTVRENTGGGINGIVARDIGDLLSRVGPPSFEGGSAGGRTKAERGLDQILGPNERLSGSKDAYGPSSTQRLGRMSKEGMESEESQIWPDRESPTQWARQKEALAAKYSSWKPLKILSRETQSGLRILHSSDPQKWTASVLSSHFKVSVEAVRRILKARPERWGGDADDKGLRRMGDKGSEPERWKREEEEVERLRRSLGRDDVGEEDEVGLEEDLQQADEAAPAPLTGVAPSTLDVRSLGKPRYSVRFEGLPAASASTSRTAARKAAAARGKASDGSEEASGEWVLVDAGWCVVHVMTPKARARYDVEGVWKDLVKEQDREDAAAAPL</sequence>
<dbReference type="Pfam" id="PF02410">
    <property type="entry name" value="RsfS"/>
    <property type="match status" value="1"/>
</dbReference>
<feature type="compositionally biased region" description="Basic and acidic residues" evidence="4">
    <location>
        <begin position="360"/>
        <end position="401"/>
    </location>
</feature>
<dbReference type="Proteomes" id="UP000245942">
    <property type="component" value="Unassembled WGS sequence"/>
</dbReference>
<name>A0A316UBN2_9BASI</name>
<proteinExistence type="inferred from homology"/>
<keyword evidence="7" id="KW-1185">Reference proteome</keyword>
<dbReference type="GeneID" id="37012850"/>
<protein>
    <recommendedName>
        <fullName evidence="3">Required for respiratory growth protein 9, mitochondrial</fullName>
    </recommendedName>
</protein>
<dbReference type="SUPFAM" id="SSF81301">
    <property type="entry name" value="Nucleotidyltransferase"/>
    <property type="match status" value="1"/>
</dbReference>
<dbReference type="InterPro" id="IPR010487">
    <property type="entry name" value="NGRN/Rrg9"/>
</dbReference>
<accession>A0A316UBN2</accession>
<evidence type="ECO:0000256" key="3">
    <source>
        <dbReference type="ARBA" id="ARBA00013566"/>
    </source>
</evidence>
<organism evidence="6 7">
    <name type="scientific">Pseudomicrostroma glucosiphilum</name>
    <dbReference type="NCBI Taxonomy" id="1684307"/>
    <lineage>
        <taxon>Eukaryota</taxon>
        <taxon>Fungi</taxon>
        <taxon>Dikarya</taxon>
        <taxon>Basidiomycota</taxon>
        <taxon>Ustilaginomycotina</taxon>
        <taxon>Exobasidiomycetes</taxon>
        <taxon>Microstromatales</taxon>
        <taxon>Microstromatales incertae sedis</taxon>
        <taxon>Pseudomicrostroma</taxon>
    </lineage>
</organism>
<comment type="similarity">
    <text evidence="2">Belongs to the RRG9 family.</text>
</comment>
<evidence type="ECO:0000256" key="5">
    <source>
        <dbReference type="SAM" id="Phobius"/>
    </source>
</evidence>
<keyword evidence="5" id="KW-0472">Membrane</keyword>
<dbReference type="RefSeq" id="XP_025349021.1">
    <property type="nucleotide sequence ID" value="XM_025491116.1"/>
</dbReference>
<feature type="region of interest" description="Disordered" evidence="4">
    <location>
        <begin position="60"/>
        <end position="91"/>
    </location>
</feature>
<keyword evidence="5" id="KW-0812">Transmembrane</keyword>
<dbReference type="PANTHER" id="PTHR13475:SF3">
    <property type="entry name" value="NEUGRIN"/>
    <property type="match status" value="1"/>
</dbReference>
<feature type="region of interest" description="Disordered" evidence="4">
    <location>
        <begin position="360"/>
        <end position="433"/>
    </location>
</feature>